<evidence type="ECO:0000259" key="4">
    <source>
        <dbReference type="Pfam" id="PF14648"/>
    </source>
</evidence>
<organism evidence="5 6">
    <name type="scientific">Monosiga brevicollis</name>
    <name type="common">Choanoflagellate</name>
    <dbReference type="NCBI Taxonomy" id="81824"/>
    <lineage>
        <taxon>Eukaryota</taxon>
        <taxon>Choanoflagellata</taxon>
        <taxon>Craspedida</taxon>
        <taxon>Salpingoecidae</taxon>
        <taxon>Monosiga</taxon>
    </lineage>
</organism>
<feature type="region of interest" description="Disordered" evidence="2">
    <location>
        <begin position="753"/>
        <end position="817"/>
    </location>
</feature>
<dbReference type="eggNOG" id="KOG3707">
    <property type="taxonomic scope" value="Eukaryota"/>
</dbReference>
<gene>
    <name evidence="5" type="ORF">MONBRDRAFT_26464</name>
</gene>
<feature type="domain" description="FAM91 C-terminal" evidence="4">
    <location>
        <begin position="347"/>
        <end position="621"/>
    </location>
</feature>
<accession>A9V2F8</accession>
<evidence type="ECO:0000313" key="6">
    <source>
        <dbReference type="Proteomes" id="UP000001357"/>
    </source>
</evidence>
<dbReference type="InterPro" id="IPR028097">
    <property type="entry name" value="FAM91_C_dom"/>
</dbReference>
<feature type="compositionally biased region" description="Low complexity" evidence="2">
    <location>
        <begin position="686"/>
        <end position="711"/>
    </location>
</feature>
<feature type="domain" description="FAM91 C-terminal" evidence="4">
    <location>
        <begin position="743"/>
        <end position="891"/>
    </location>
</feature>
<sequence length="916" mass="100321">MATGALTPELEKYIEQNYVFAKLPAPVQQGLGGSKREYDKLVVQYSLSHQLRYKKALVRKLVPDELQYYQQLLHHSREHMMLYPYHLADVLIYRLNETPFSYYHAILSHMLSSDRSYDALPNFSATDCLALVGIGRNEYIDLLNDSKSGRGMFRKRINPKNLLPKQPLPPRNLRHWWLIRVGRITENDIKLATVEEKALIDRLIDSGPQPAGKFNLQLLNSMFVKQFIHLDVPVQDDDLIKIPPLEGFVMNRVLGDYLEQLLYKIFVSVDEHTTLGDLATILRVSPHRVRDAVSMYCRLGFAVKKNVDTADALDQCHPSWMAKAEALRASTRTSVATFDIRPSDGRRRIGVVFDANLAAILMMGNLSPGLKKHAVTMFEASGKRCRWSPADDAHKCAGKITEETMDEFLSELDQTVVSGEGQTQEYTRQALILRDALRFLRHNQAVDIPGLTDNEQDAKAESMDGAGVDLLKCESVLSLDRATQQRVLERAYSLLITLAPLGQETASISSVKPFHHGPAIPECGTIWFRLWLASLVSRAPPAYLLACGTVLWGLPGKLLEYDECLVVTCGHEPTVQPTADLLMTLNDALAHSPVFVQGYRRHADADLSIEHVPLTVPPADAMDRVATLVANSRPAQPSFPALSATDENASLIDLDDALPALGSAPAPAPTDSDSPLIDLGAAPGESSTDAAPSATAALATTDSTPSAPSLTATHAEAVTRWTALHAQLGLGDLCAQLQVGPRTAGYISVVRERSPAPAEPSGKPATATDPSADASLASIEPPSPAEPDAPQTSSQPVLGTKPEDDDDDAVRKESIASSEAPWRVHEVQFGMPIFDATLSRAVQCSFLRTTDSAGESTELYHQRALSVRLLQFIATHGASMDDLAHNLNARSSGYRVPYPLVSLQCVDNKVMPFESH</sequence>
<evidence type="ECO:0000259" key="3">
    <source>
        <dbReference type="Pfam" id="PF14647"/>
    </source>
</evidence>
<dbReference type="FunCoup" id="A9V2F8">
    <property type="interactions" value="1159"/>
</dbReference>
<evidence type="ECO:0000256" key="2">
    <source>
        <dbReference type="SAM" id="MobiDB-lite"/>
    </source>
</evidence>
<evidence type="ECO:0000256" key="1">
    <source>
        <dbReference type="ARBA" id="ARBA00010319"/>
    </source>
</evidence>
<feature type="region of interest" description="Disordered" evidence="2">
    <location>
        <begin position="660"/>
        <end position="711"/>
    </location>
</feature>
<keyword evidence="6" id="KW-1185">Reference proteome</keyword>
<evidence type="ECO:0000313" key="5">
    <source>
        <dbReference type="EMBL" id="EDQ88251.1"/>
    </source>
</evidence>
<reference evidence="5 6" key="1">
    <citation type="journal article" date="2008" name="Nature">
        <title>The genome of the choanoflagellate Monosiga brevicollis and the origin of metazoans.</title>
        <authorList>
            <consortium name="JGI Sequencing"/>
            <person name="King N."/>
            <person name="Westbrook M.J."/>
            <person name="Young S.L."/>
            <person name="Kuo A."/>
            <person name="Abedin M."/>
            <person name="Chapman J."/>
            <person name="Fairclough S."/>
            <person name="Hellsten U."/>
            <person name="Isogai Y."/>
            <person name="Letunic I."/>
            <person name="Marr M."/>
            <person name="Pincus D."/>
            <person name="Putnam N."/>
            <person name="Rokas A."/>
            <person name="Wright K.J."/>
            <person name="Zuzow R."/>
            <person name="Dirks W."/>
            <person name="Good M."/>
            <person name="Goodstein D."/>
            <person name="Lemons D."/>
            <person name="Li W."/>
            <person name="Lyons J.B."/>
            <person name="Morris A."/>
            <person name="Nichols S."/>
            <person name="Richter D.J."/>
            <person name="Salamov A."/>
            <person name="Bork P."/>
            <person name="Lim W.A."/>
            <person name="Manning G."/>
            <person name="Miller W.T."/>
            <person name="McGinnis W."/>
            <person name="Shapiro H."/>
            <person name="Tjian R."/>
            <person name="Grigoriev I.V."/>
            <person name="Rokhsar D."/>
        </authorList>
    </citation>
    <scope>NUCLEOTIDE SEQUENCE [LARGE SCALE GENOMIC DNA]</scope>
    <source>
        <strain evidence="6">MX1 / ATCC 50154</strain>
    </source>
</reference>
<proteinExistence type="inferred from homology"/>
<dbReference type="EMBL" id="CH991555">
    <property type="protein sequence ID" value="EDQ88251.1"/>
    <property type="molecule type" value="Genomic_DNA"/>
</dbReference>
<dbReference type="PANTHER" id="PTHR28441:SF2">
    <property type="entry name" value="PROTEIN FAM91A1"/>
    <property type="match status" value="1"/>
</dbReference>
<comment type="similarity">
    <text evidence="1">Belongs to the FAM91 family.</text>
</comment>
<dbReference type="OMA" id="HQPYRQI"/>
<feature type="compositionally biased region" description="Low complexity" evidence="2">
    <location>
        <begin position="660"/>
        <end position="675"/>
    </location>
</feature>
<dbReference type="STRING" id="81824.A9V2F8"/>
<dbReference type="InParanoid" id="A9V2F8"/>
<feature type="domain" description="FAM91 N-terminal" evidence="3">
    <location>
        <begin position="13"/>
        <end position="321"/>
    </location>
</feature>
<dbReference type="InterPro" id="IPR039199">
    <property type="entry name" value="FAM91"/>
</dbReference>
<dbReference type="Proteomes" id="UP000001357">
    <property type="component" value="Unassembled WGS sequence"/>
</dbReference>
<dbReference type="InterPro" id="IPR028091">
    <property type="entry name" value="FAM91_N_dom"/>
</dbReference>
<dbReference type="PANTHER" id="PTHR28441">
    <property type="entry name" value="PROTEIN FAM91A1"/>
    <property type="match status" value="1"/>
</dbReference>
<evidence type="ECO:0008006" key="7">
    <source>
        <dbReference type="Google" id="ProtNLM"/>
    </source>
</evidence>
<dbReference type="KEGG" id="mbr:MONBRDRAFT_26464"/>
<protein>
    <recommendedName>
        <fullName evidence="7">FAM91 N-terminal domain-containing protein</fullName>
    </recommendedName>
</protein>
<dbReference type="AlphaFoldDB" id="A9V2F8"/>
<dbReference type="Pfam" id="PF14648">
    <property type="entry name" value="FAM91_C"/>
    <property type="match status" value="2"/>
</dbReference>
<dbReference type="Pfam" id="PF14647">
    <property type="entry name" value="FAM91_N"/>
    <property type="match status" value="1"/>
</dbReference>
<name>A9V2F8_MONBE</name>
<dbReference type="RefSeq" id="XP_001746844.1">
    <property type="nucleotide sequence ID" value="XM_001746792.1"/>
</dbReference>
<dbReference type="GeneID" id="5892042"/>